<dbReference type="AlphaFoldDB" id="A0A2V3W2E4"/>
<dbReference type="InterPro" id="IPR005543">
    <property type="entry name" value="PASTA_dom"/>
</dbReference>
<dbReference type="SUPFAM" id="SSF56601">
    <property type="entry name" value="beta-lactamase/transpeptidase-like"/>
    <property type="match status" value="1"/>
</dbReference>
<dbReference type="CDD" id="cd06576">
    <property type="entry name" value="PASTA_Pbp2x-like_1"/>
    <property type="match status" value="1"/>
</dbReference>
<dbReference type="Pfam" id="PF03793">
    <property type="entry name" value="PASTA"/>
    <property type="match status" value="1"/>
</dbReference>
<dbReference type="GO" id="GO:0009252">
    <property type="term" value="P:peptidoglycan biosynthetic process"/>
    <property type="evidence" value="ECO:0007669"/>
    <property type="project" value="UniProtKB-UniPathway"/>
</dbReference>
<comment type="similarity">
    <text evidence="3">Belongs to the transpeptidase family.</text>
</comment>
<evidence type="ECO:0000313" key="9">
    <source>
        <dbReference type="Proteomes" id="UP000247978"/>
    </source>
</evidence>
<dbReference type="InterPro" id="IPR001460">
    <property type="entry name" value="PCN-bd_Tpept"/>
</dbReference>
<dbReference type="EC" id="3.4.16.4" evidence="4"/>
<dbReference type="InterPro" id="IPR012338">
    <property type="entry name" value="Beta-lactam/transpept-like"/>
</dbReference>
<dbReference type="InterPro" id="IPR036138">
    <property type="entry name" value="PBP_dimer_sf"/>
</dbReference>
<keyword evidence="9" id="KW-1185">Reference proteome</keyword>
<dbReference type="PANTHER" id="PTHR30627:SF26">
    <property type="entry name" value="PENICILLIN-BINDING PROTEIN 2B"/>
    <property type="match status" value="1"/>
</dbReference>
<dbReference type="Gene3D" id="3.30.70.2110">
    <property type="match status" value="1"/>
</dbReference>
<dbReference type="EMBL" id="QJJQ01000003">
    <property type="protein sequence ID" value="PXW88513.1"/>
    <property type="molecule type" value="Genomic_DNA"/>
</dbReference>
<dbReference type="SUPFAM" id="SSF54184">
    <property type="entry name" value="Penicillin-binding protein 2x (pbp-2x), c-terminal domain"/>
    <property type="match status" value="2"/>
</dbReference>
<dbReference type="Gene3D" id="3.40.710.10">
    <property type="entry name" value="DD-peptidase/beta-lactamase superfamily"/>
    <property type="match status" value="1"/>
</dbReference>
<dbReference type="GO" id="GO:0005886">
    <property type="term" value="C:plasma membrane"/>
    <property type="evidence" value="ECO:0007669"/>
    <property type="project" value="TreeGrafter"/>
</dbReference>
<evidence type="ECO:0000256" key="3">
    <source>
        <dbReference type="ARBA" id="ARBA00007171"/>
    </source>
</evidence>
<organism evidence="8 9">
    <name type="scientific">Pseudogracilibacillus auburnensis</name>
    <dbReference type="NCBI Taxonomy" id="1494959"/>
    <lineage>
        <taxon>Bacteria</taxon>
        <taxon>Bacillati</taxon>
        <taxon>Bacillota</taxon>
        <taxon>Bacilli</taxon>
        <taxon>Bacillales</taxon>
        <taxon>Bacillaceae</taxon>
        <taxon>Pseudogracilibacillus</taxon>
    </lineage>
</organism>
<dbReference type="SUPFAM" id="SSF56519">
    <property type="entry name" value="Penicillin binding protein dimerisation domain"/>
    <property type="match status" value="1"/>
</dbReference>
<proteinExistence type="inferred from homology"/>
<evidence type="ECO:0000256" key="4">
    <source>
        <dbReference type="ARBA" id="ARBA00012448"/>
    </source>
</evidence>
<dbReference type="UniPathway" id="UPA00219"/>
<sequence length="718" mass="80561">MKKNKKTNIIASFLMIIFLALFLVLSGRFIYIQATGETNDVSLIEWANEKRETTIVLHAERGEIYDHNGMTLAYNRPTYRVYAILNPEYSKNQKSPKHVIDVEDTAEKLAPLIKMKPKEILDVLEKGIEQEKFQVEFGRNGKNLSQQKMEEIKDLQLPGINFIEDSIRYYPNGMFASHILGFARNDEDTEEQIGISGIEKERNELLSGTDGYIQYQRDKYDKKLLNPNEVIQKPEDGNNIYLTTDQKIQTLLEDVLSQVDDKYEPERITAVVMNPKTGEIIAMSNRPSFNPNNPDNVENWYNDVISTPFEPGSTAKIFTWAAAIEEGVYKGDEYFQSGKYVVNKKIDPINDHNKGAGWGSITYDEGFRRSSNVAASKLVWEKLGTDTYLDYLIEFGFDEKTDIDLPNEVSGQISFDWPSDKLRTAFGQSSTVTPIQQLKAASAIANNGKMVQPYVIKKIENSADGSVIEENEPKIVGEPISEDTAKQMIELLDSVVNGENGTGKPYRLDDYSVIGKTGTAQIPNPKGGGYMQGRENNVFSFLGMAPKDDPQLMMHVSVKQPKLKSTESGSTPVAFIFKNVMENGLHYLNIEPDKEKSIQQIETIQFPAIIDKDIASTEKLLKEIGTDYTVIGKGKKVVSANIEEGSTISSNQRIIVLTDKPEMPNVKGWSGRDILSLADMLEIEVEVKGNGFVKKQSIKEGTKLDKNMKLSVELTSTP</sequence>
<evidence type="ECO:0000256" key="5">
    <source>
        <dbReference type="ARBA" id="ARBA00023136"/>
    </source>
</evidence>
<comment type="subcellular location">
    <subcellularLocation>
        <location evidence="1">Membrane</location>
    </subcellularLocation>
</comment>
<dbReference type="PANTHER" id="PTHR30627">
    <property type="entry name" value="PEPTIDOGLYCAN D,D-TRANSPEPTIDASE"/>
    <property type="match status" value="1"/>
</dbReference>
<dbReference type="Proteomes" id="UP000247978">
    <property type="component" value="Unassembled WGS sequence"/>
</dbReference>
<dbReference type="InterPro" id="IPR050515">
    <property type="entry name" value="Beta-lactam/transpept"/>
</dbReference>
<evidence type="ECO:0000256" key="6">
    <source>
        <dbReference type="ARBA" id="ARBA00034000"/>
    </source>
</evidence>
<reference evidence="8 9" key="1">
    <citation type="submission" date="2018-05" db="EMBL/GenBank/DDBJ databases">
        <title>Genomic Encyclopedia of Type Strains, Phase IV (KMG-IV): sequencing the most valuable type-strain genomes for metagenomic binning, comparative biology and taxonomic classification.</title>
        <authorList>
            <person name="Goeker M."/>
        </authorList>
    </citation>
    <scope>NUCLEOTIDE SEQUENCE [LARGE SCALE GENOMIC DNA]</scope>
    <source>
        <strain evidence="8 9">DSM 28556</strain>
    </source>
</reference>
<dbReference type="SMART" id="SM00740">
    <property type="entry name" value="PASTA"/>
    <property type="match status" value="2"/>
</dbReference>
<dbReference type="Pfam" id="PF00905">
    <property type="entry name" value="Transpeptidase"/>
    <property type="match status" value="1"/>
</dbReference>
<dbReference type="GO" id="GO:0008658">
    <property type="term" value="F:penicillin binding"/>
    <property type="evidence" value="ECO:0007669"/>
    <property type="project" value="InterPro"/>
</dbReference>
<dbReference type="GO" id="GO:0009002">
    <property type="term" value="F:serine-type D-Ala-D-Ala carboxypeptidase activity"/>
    <property type="evidence" value="ECO:0007669"/>
    <property type="project" value="UniProtKB-EC"/>
</dbReference>
<comment type="catalytic activity">
    <reaction evidence="6">
        <text>Preferential cleavage: (Ac)2-L-Lys-D-Ala-|-D-Ala. Also transpeptidation of peptidyl-alanyl moieties that are N-acyl substituents of D-alanine.</text>
        <dbReference type="EC" id="3.4.16.4"/>
    </reaction>
</comment>
<dbReference type="RefSeq" id="WP_110394357.1">
    <property type="nucleotide sequence ID" value="NZ_JBHUHB010000001.1"/>
</dbReference>
<comment type="caution">
    <text evidence="8">The sequence shown here is derived from an EMBL/GenBank/DDBJ whole genome shotgun (WGS) entry which is preliminary data.</text>
</comment>
<dbReference type="Gene3D" id="3.90.1310.10">
    <property type="entry name" value="Penicillin-binding protein 2a (Domain 2)"/>
    <property type="match status" value="1"/>
</dbReference>
<evidence type="ECO:0000256" key="1">
    <source>
        <dbReference type="ARBA" id="ARBA00004370"/>
    </source>
</evidence>
<dbReference type="GO" id="GO:0071555">
    <property type="term" value="P:cell wall organization"/>
    <property type="evidence" value="ECO:0007669"/>
    <property type="project" value="TreeGrafter"/>
</dbReference>
<evidence type="ECO:0000313" key="8">
    <source>
        <dbReference type="EMBL" id="PXW88513.1"/>
    </source>
</evidence>
<keyword evidence="5" id="KW-0472">Membrane</keyword>
<dbReference type="Pfam" id="PF03717">
    <property type="entry name" value="PBP_dimer"/>
    <property type="match status" value="1"/>
</dbReference>
<feature type="domain" description="PASTA" evidence="7">
    <location>
        <begin position="659"/>
        <end position="716"/>
    </location>
</feature>
<accession>A0A2V3W2E4</accession>
<dbReference type="Gene3D" id="2.20.70.70">
    <property type="match status" value="1"/>
</dbReference>
<comment type="pathway">
    <text evidence="2">Cell wall biogenesis; peptidoglycan biosynthesis.</text>
</comment>
<gene>
    <name evidence="8" type="ORF">DFR56_10317</name>
</gene>
<dbReference type="OrthoDB" id="9804124at2"/>
<protein>
    <recommendedName>
        <fullName evidence="4">serine-type D-Ala-D-Ala carboxypeptidase</fullName>
        <ecNumber evidence="4">3.4.16.4</ecNumber>
    </recommendedName>
</protein>
<evidence type="ECO:0000256" key="2">
    <source>
        <dbReference type="ARBA" id="ARBA00004752"/>
    </source>
</evidence>
<dbReference type="CDD" id="cd06575">
    <property type="entry name" value="PASTA_Pbp2x-like_2"/>
    <property type="match status" value="1"/>
</dbReference>
<name>A0A2V3W2E4_9BACI</name>
<dbReference type="InterPro" id="IPR005311">
    <property type="entry name" value="PBP_dimer"/>
</dbReference>
<evidence type="ECO:0000259" key="7">
    <source>
        <dbReference type="PROSITE" id="PS51178"/>
    </source>
</evidence>
<dbReference type="PROSITE" id="PS51178">
    <property type="entry name" value="PASTA"/>
    <property type="match status" value="1"/>
</dbReference>